<protein>
    <submittedName>
        <fullName evidence="1">Uncharacterized protein</fullName>
    </submittedName>
</protein>
<dbReference type="Proteomes" id="UP000236291">
    <property type="component" value="Unassembled WGS sequence"/>
</dbReference>
<proteinExistence type="predicted"/>
<sequence>RNHFLIKCKVVTCHDPLGFMDIVWTEQKSANSFDM</sequence>
<evidence type="ECO:0000313" key="1">
    <source>
        <dbReference type="EMBL" id="PNX66674.1"/>
    </source>
</evidence>
<comment type="caution">
    <text evidence="1">The sequence shown here is derived from an EMBL/GenBank/DDBJ whole genome shotgun (WGS) entry which is preliminary data.</text>
</comment>
<organism evidence="1 2">
    <name type="scientific">Trifolium pratense</name>
    <name type="common">Red clover</name>
    <dbReference type="NCBI Taxonomy" id="57577"/>
    <lineage>
        <taxon>Eukaryota</taxon>
        <taxon>Viridiplantae</taxon>
        <taxon>Streptophyta</taxon>
        <taxon>Embryophyta</taxon>
        <taxon>Tracheophyta</taxon>
        <taxon>Spermatophyta</taxon>
        <taxon>Magnoliopsida</taxon>
        <taxon>eudicotyledons</taxon>
        <taxon>Gunneridae</taxon>
        <taxon>Pentapetalae</taxon>
        <taxon>rosids</taxon>
        <taxon>fabids</taxon>
        <taxon>Fabales</taxon>
        <taxon>Fabaceae</taxon>
        <taxon>Papilionoideae</taxon>
        <taxon>50 kb inversion clade</taxon>
        <taxon>NPAAA clade</taxon>
        <taxon>Hologalegina</taxon>
        <taxon>IRL clade</taxon>
        <taxon>Trifolieae</taxon>
        <taxon>Trifolium</taxon>
    </lineage>
</organism>
<reference evidence="1 2" key="2">
    <citation type="journal article" date="2017" name="Front. Plant Sci.">
        <title>Gene Classification and Mining of Molecular Markers Useful in Red Clover (Trifolium pratense) Breeding.</title>
        <authorList>
            <person name="Istvanek J."/>
            <person name="Dluhosova J."/>
            <person name="Dluhos P."/>
            <person name="Patkova L."/>
            <person name="Nedelnik J."/>
            <person name="Repkova J."/>
        </authorList>
    </citation>
    <scope>NUCLEOTIDE SEQUENCE [LARGE SCALE GENOMIC DNA]</scope>
    <source>
        <strain evidence="2">cv. Tatra</strain>
        <tissue evidence="1">Young leaves</tissue>
    </source>
</reference>
<accession>A0A2K3KK65</accession>
<dbReference type="EMBL" id="ASHM01197000">
    <property type="protein sequence ID" value="PNX66674.1"/>
    <property type="molecule type" value="Genomic_DNA"/>
</dbReference>
<gene>
    <name evidence="1" type="ORF">L195_g063163</name>
</gene>
<feature type="non-terminal residue" evidence="1">
    <location>
        <position position="1"/>
    </location>
</feature>
<name>A0A2K3KK65_TRIPR</name>
<dbReference type="AlphaFoldDB" id="A0A2K3KK65"/>
<evidence type="ECO:0000313" key="2">
    <source>
        <dbReference type="Proteomes" id="UP000236291"/>
    </source>
</evidence>
<reference evidence="1 2" key="1">
    <citation type="journal article" date="2014" name="Am. J. Bot.">
        <title>Genome assembly and annotation for red clover (Trifolium pratense; Fabaceae).</title>
        <authorList>
            <person name="Istvanek J."/>
            <person name="Jaros M."/>
            <person name="Krenek A."/>
            <person name="Repkova J."/>
        </authorList>
    </citation>
    <scope>NUCLEOTIDE SEQUENCE [LARGE SCALE GENOMIC DNA]</scope>
    <source>
        <strain evidence="2">cv. Tatra</strain>
        <tissue evidence="1">Young leaves</tissue>
    </source>
</reference>